<dbReference type="Proteomes" id="UP000718281">
    <property type="component" value="Unassembled WGS sequence"/>
</dbReference>
<dbReference type="AlphaFoldDB" id="A0A934X785"/>
<dbReference type="GO" id="GO:0005975">
    <property type="term" value="P:carbohydrate metabolic process"/>
    <property type="evidence" value="ECO:0007669"/>
    <property type="project" value="InterPro"/>
</dbReference>
<dbReference type="PROSITE" id="PS51677">
    <property type="entry name" value="NODB"/>
    <property type="match status" value="1"/>
</dbReference>
<sequence>MLPLAAALLATACTGSPTPPGDPTASTAPTGSAGVPGVSGMPPTELSVAGITVVQSMGNDPLLPVAVRRPVAPGQGSMTDAIAAWANATESSFRADNAPSEQAPAELNVGWQVITASGPVLGIRMETFEFGGASGQTTHRVFYGDGSTTWTGMDLVTTAGRAEVAALVRSAVRASGHATLDPDEVGAAGVDALLTDLTFSAAGDLVLLLDQGTVAPFSAGNLTVTVPQATAEPLLSERGRRVADAVRSGLPYAVSVPTSAAPTPVAPATPVTPAPVPPATPAVAPPPAAAVDCTKLKCVALTFDDGPGSLTGTLLDRLEAAGVVATFFVLGQNVRIHPDLVTRMVRSGMVVANHTWDHRDMKRLSLSEARSEVDRTSAEIARVTGVSTTLLRPPYGSMSPQTATLGQAIILWDVDTEDWKNRDASITTTRALATVRPGSIILMHDIHASTIEAVPAIIAGLKARGFTLVTVPQLLGNPQPGKVYTRR</sequence>
<reference evidence="5 6" key="1">
    <citation type="submission" date="2020-10" db="EMBL/GenBank/DDBJ databases">
        <title>Connecting structure to function with the recovery of over 1000 high-quality activated sludge metagenome-assembled genomes encoding full-length rRNA genes using long-read sequencing.</title>
        <authorList>
            <person name="Singleton C.M."/>
            <person name="Petriglieri F."/>
            <person name="Kristensen J.M."/>
            <person name="Kirkegaard R.H."/>
            <person name="Michaelsen T.Y."/>
            <person name="Andersen M.H."/>
            <person name="Karst S.M."/>
            <person name="Dueholm M.S."/>
            <person name="Nielsen P.H."/>
            <person name="Albertsen M."/>
        </authorList>
    </citation>
    <scope>NUCLEOTIDE SEQUENCE [LARGE SCALE GENOMIC DNA]</scope>
    <source>
        <strain evidence="5">AalE_18-Q3-R2-46_BAT3C.188</strain>
    </source>
</reference>
<dbReference type="GO" id="GO:0046872">
    <property type="term" value="F:metal ion binding"/>
    <property type="evidence" value="ECO:0007669"/>
    <property type="project" value="UniProtKB-KW"/>
</dbReference>
<dbReference type="GO" id="GO:0016810">
    <property type="term" value="F:hydrolase activity, acting on carbon-nitrogen (but not peptide) bonds"/>
    <property type="evidence" value="ECO:0007669"/>
    <property type="project" value="InterPro"/>
</dbReference>
<evidence type="ECO:0000256" key="1">
    <source>
        <dbReference type="ARBA" id="ARBA00022723"/>
    </source>
</evidence>
<evidence type="ECO:0000259" key="4">
    <source>
        <dbReference type="PROSITE" id="PS51677"/>
    </source>
</evidence>
<organism evidence="5 6">
    <name type="scientific">Candidatus Phosphoribacter hodrii</name>
    <dbReference type="NCBI Taxonomy" id="2953743"/>
    <lineage>
        <taxon>Bacteria</taxon>
        <taxon>Bacillati</taxon>
        <taxon>Actinomycetota</taxon>
        <taxon>Actinomycetes</taxon>
        <taxon>Micrococcales</taxon>
        <taxon>Dermatophilaceae</taxon>
        <taxon>Candidatus Phosphoribacter</taxon>
    </lineage>
</organism>
<dbReference type="GO" id="GO:0016020">
    <property type="term" value="C:membrane"/>
    <property type="evidence" value="ECO:0007669"/>
    <property type="project" value="TreeGrafter"/>
</dbReference>
<feature type="domain" description="NodB homology" evidence="4">
    <location>
        <begin position="297"/>
        <end position="469"/>
    </location>
</feature>
<evidence type="ECO:0000313" key="6">
    <source>
        <dbReference type="Proteomes" id="UP000718281"/>
    </source>
</evidence>
<dbReference type="Pfam" id="PF01522">
    <property type="entry name" value="Polysacc_deac_1"/>
    <property type="match status" value="1"/>
</dbReference>
<evidence type="ECO:0000256" key="3">
    <source>
        <dbReference type="SAM" id="MobiDB-lite"/>
    </source>
</evidence>
<name>A0A934X785_9MICO</name>
<gene>
    <name evidence="5" type="ORF">IPF40_11100</name>
</gene>
<dbReference type="SUPFAM" id="SSF88713">
    <property type="entry name" value="Glycoside hydrolase/deacetylase"/>
    <property type="match status" value="1"/>
</dbReference>
<keyword evidence="2" id="KW-0378">Hydrolase</keyword>
<dbReference type="InterPro" id="IPR002509">
    <property type="entry name" value="NODB_dom"/>
</dbReference>
<proteinExistence type="predicted"/>
<feature type="region of interest" description="Disordered" evidence="3">
    <location>
        <begin position="13"/>
        <end position="41"/>
    </location>
</feature>
<comment type="caution">
    <text evidence="5">The sequence shown here is derived from an EMBL/GenBank/DDBJ whole genome shotgun (WGS) entry which is preliminary data.</text>
</comment>
<dbReference type="PANTHER" id="PTHR10587:SF133">
    <property type="entry name" value="CHITIN DEACETYLASE 1-RELATED"/>
    <property type="match status" value="1"/>
</dbReference>
<dbReference type="InterPro" id="IPR011330">
    <property type="entry name" value="Glyco_hydro/deAcase_b/a-brl"/>
</dbReference>
<evidence type="ECO:0000256" key="2">
    <source>
        <dbReference type="ARBA" id="ARBA00022801"/>
    </source>
</evidence>
<dbReference type="PANTHER" id="PTHR10587">
    <property type="entry name" value="GLYCOSYL TRANSFERASE-RELATED"/>
    <property type="match status" value="1"/>
</dbReference>
<protein>
    <submittedName>
        <fullName evidence="5">Polysaccharide deacetylase family protein</fullName>
    </submittedName>
</protein>
<keyword evidence="1" id="KW-0479">Metal-binding</keyword>
<dbReference type="EMBL" id="JADIXZ010000004">
    <property type="protein sequence ID" value="MBK6301558.1"/>
    <property type="molecule type" value="Genomic_DNA"/>
</dbReference>
<dbReference type="InterPro" id="IPR050248">
    <property type="entry name" value="Polysacc_deacetylase_ArnD"/>
</dbReference>
<evidence type="ECO:0000313" key="5">
    <source>
        <dbReference type="EMBL" id="MBK6301558.1"/>
    </source>
</evidence>
<accession>A0A934X785</accession>
<dbReference type="Gene3D" id="3.20.20.370">
    <property type="entry name" value="Glycoside hydrolase/deacetylase"/>
    <property type="match status" value="1"/>
</dbReference>